<evidence type="ECO:0000313" key="3">
    <source>
        <dbReference type="Proteomes" id="UP000292648"/>
    </source>
</evidence>
<dbReference type="AlphaFoldDB" id="A0A4Q9Y7I3"/>
<keyword evidence="1" id="KW-0812">Transmembrane</keyword>
<protein>
    <submittedName>
        <fullName evidence="2">Uncharacterized protein</fullName>
    </submittedName>
</protein>
<accession>A0A4Q9Y7I3</accession>
<keyword evidence="1" id="KW-0472">Membrane</keyword>
<name>A0A4Q9Y7I3_9LACO</name>
<evidence type="ECO:0000256" key="1">
    <source>
        <dbReference type="SAM" id="Phobius"/>
    </source>
</evidence>
<proteinExistence type="predicted"/>
<reference evidence="2 3" key="1">
    <citation type="submission" date="2019-01" db="EMBL/GenBank/DDBJ databases">
        <title>Draft genome sequence of Lactobacillus paraplantarum OSY-TC318, a Producer of the novel lantibiotic Paraplantaracin TC318.</title>
        <authorList>
            <person name="Hussein W.E."/>
            <person name="Huang E."/>
            <person name="Yousef A.E."/>
        </authorList>
    </citation>
    <scope>NUCLEOTIDE SEQUENCE [LARGE SCALE GENOMIC DNA]</scope>
    <source>
        <strain evidence="2 3">OSY-TC318</strain>
    </source>
</reference>
<sequence length="197" mass="21792">MTREELLDFLKNKRSATAGVASAQQALAADQDKLAKDKKRFHKTIIGFGILAVVALLFQSGASLVIISAVIAIGLFAFKYLHYVSPTNEAIQKDQAVLQQELANPVYKQEANGFPEKFYNYWDALRLWKLVNENRARDLQEAFNLLETQHFQEDQLAAQEEIKSLQADIAANAHATAVNSGIAAVSSTISALNSRKQ</sequence>
<dbReference type="Proteomes" id="UP000292648">
    <property type="component" value="Unassembled WGS sequence"/>
</dbReference>
<organism evidence="2 3">
    <name type="scientific">Lactiplantibacillus paraplantarum</name>
    <dbReference type="NCBI Taxonomy" id="60520"/>
    <lineage>
        <taxon>Bacteria</taxon>
        <taxon>Bacillati</taxon>
        <taxon>Bacillota</taxon>
        <taxon>Bacilli</taxon>
        <taxon>Lactobacillales</taxon>
        <taxon>Lactobacillaceae</taxon>
        <taxon>Lactiplantibacillus</taxon>
    </lineage>
</organism>
<feature type="transmembrane region" description="Helical" evidence="1">
    <location>
        <begin position="45"/>
        <end position="78"/>
    </location>
</feature>
<evidence type="ECO:0000313" key="2">
    <source>
        <dbReference type="EMBL" id="TBX49366.1"/>
    </source>
</evidence>
<gene>
    <name evidence="2" type="ORF">EUZ87_03980</name>
</gene>
<dbReference type="EMBL" id="SEHH01000031">
    <property type="protein sequence ID" value="TBX49366.1"/>
    <property type="molecule type" value="Genomic_DNA"/>
</dbReference>
<comment type="caution">
    <text evidence="2">The sequence shown here is derived from an EMBL/GenBank/DDBJ whole genome shotgun (WGS) entry which is preliminary data.</text>
</comment>
<keyword evidence="1" id="KW-1133">Transmembrane helix</keyword>